<evidence type="ECO:0000313" key="4">
    <source>
        <dbReference type="Proteomes" id="UP001151760"/>
    </source>
</evidence>
<dbReference type="EMBL" id="BQNB010019567">
    <property type="protein sequence ID" value="GJT86664.1"/>
    <property type="molecule type" value="Genomic_DNA"/>
</dbReference>
<evidence type="ECO:0000256" key="2">
    <source>
        <dbReference type="SAM" id="MobiDB-lite"/>
    </source>
</evidence>
<protein>
    <submittedName>
        <fullName evidence="3">Retrovirus-related pol polyprotein from transposon TNT 1-94</fullName>
    </submittedName>
</protein>
<sequence>MLNELSNDGVNLSKYEINVGFVNSLLEKWLTSSQGLRNANHTQTLDLTDIYERFVYEDNLIQKRYSKTKKALITTPSMSGFSSKGFQPKFTPKLIQFSQSPSSQAKPKIQKDYKAEYKKMKVKLALLEANKEEVSDDEEVTEVKVLMALADTELTIGKNHARNGEWIDITMRKNNSKRRKRSLKWLTNSKKVSQCISEQIPHQKKKVLGGELFTESLSKINVNENLFIPASIDYDHEMIPKSKDWVERLNPDCKLLNFKTRRILVPKSQVVNETLKPTEGLTDPKSSKYSEAESITPLPPLKNLHEALPSLESVSGTVTVSETEPTTPLVPTEVKNTKQELKINEVTKLVQMLIDEKILKAKAKPFPPCTYYGFNDHRPYDCKNYTECEIYRSYDHFTSGHNHVIHVRGVLVECFQFSESSIGVKCNTCGSTVHSTTDHNESDHFKRGVSQNFSSPYTLEQNGIAKRNNKTLIEATRTMLNGSILPKHFWTEAFRIARFFKVFNIRRQQVEETYHVTFDESIEAIRFTNTLVNEIGINDSSRYPLDEFLHEDDPSRQYQANSDILYYVIPHGRSLTELTQENHVPEVIAPNEPDTSHTEDVEGSPV</sequence>
<keyword evidence="4" id="KW-1185">Reference proteome</keyword>
<feature type="region of interest" description="Disordered" evidence="2">
    <location>
        <begin position="587"/>
        <end position="606"/>
    </location>
</feature>
<proteinExistence type="predicted"/>
<keyword evidence="1" id="KW-0175">Coiled coil</keyword>
<dbReference type="PANTHER" id="PTHR42648">
    <property type="entry name" value="TRANSPOSASE, PUTATIVE-RELATED"/>
    <property type="match status" value="1"/>
</dbReference>
<organism evidence="3 4">
    <name type="scientific">Tanacetum coccineum</name>
    <dbReference type="NCBI Taxonomy" id="301880"/>
    <lineage>
        <taxon>Eukaryota</taxon>
        <taxon>Viridiplantae</taxon>
        <taxon>Streptophyta</taxon>
        <taxon>Embryophyta</taxon>
        <taxon>Tracheophyta</taxon>
        <taxon>Spermatophyta</taxon>
        <taxon>Magnoliopsida</taxon>
        <taxon>eudicotyledons</taxon>
        <taxon>Gunneridae</taxon>
        <taxon>Pentapetalae</taxon>
        <taxon>asterids</taxon>
        <taxon>campanulids</taxon>
        <taxon>Asterales</taxon>
        <taxon>Asteraceae</taxon>
        <taxon>Asteroideae</taxon>
        <taxon>Anthemideae</taxon>
        <taxon>Anthemidinae</taxon>
        <taxon>Tanacetum</taxon>
    </lineage>
</organism>
<accession>A0ABQ5HFN6</accession>
<feature type="coiled-coil region" evidence="1">
    <location>
        <begin position="110"/>
        <end position="137"/>
    </location>
</feature>
<dbReference type="PANTHER" id="PTHR42648:SF21">
    <property type="entry name" value="CYSTEINE-RICH RLK (RECEPTOR-LIKE PROTEIN KINASE) 8"/>
    <property type="match status" value="1"/>
</dbReference>
<dbReference type="InterPro" id="IPR036397">
    <property type="entry name" value="RNaseH_sf"/>
</dbReference>
<dbReference type="InterPro" id="IPR039537">
    <property type="entry name" value="Retrotran_Ty1/copia-like"/>
</dbReference>
<evidence type="ECO:0000256" key="1">
    <source>
        <dbReference type="SAM" id="Coils"/>
    </source>
</evidence>
<comment type="caution">
    <text evidence="3">The sequence shown here is derived from an EMBL/GenBank/DDBJ whole genome shotgun (WGS) entry which is preliminary data.</text>
</comment>
<dbReference type="SUPFAM" id="SSF53098">
    <property type="entry name" value="Ribonuclease H-like"/>
    <property type="match status" value="1"/>
</dbReference>
<gene>
    <name evidence="3" type="ORF">Tco_1068381</name>
</gene>
<dbReference type="Proteomes" id="UP001151760">
    <property type="component" value="Unassembled WGS sequence"/>
</dbReference>
<dbReference type="InterPro" id="IPR012337">
    <property type="entry name" value="RNaseH-like_sf"/>
</dbReference>
<dbReference type="Gene3D" id="3.30.420.10">
    <property type="entry name" value="Ribonuclease H-like superfamily/Ribonuclease H"/>
    <property type="match status" value="1"/>
</dbReference>
<reference evidence="3" key="1">
    <citation type="journal article" date="2022" name="Int. J. Mol. Sci.">
        <title>Draft Genome of Tanacetum Coccineum: Genomic Comparison of Closely Related Tanacetum-Family Plants.</title>
        <authorList>
            <person name="Yamashiro T."/>
            <person name="Shiraishi A."/>
            <person name="Nakayama K."/>
            <person name="Satake H."/>
        </authorList>
    </citation>
    <scope>NUCLEOTIDE SEQUENCE</scope>
</reference>
<reference evidence="3" key="2">
    <citation type="submission" date="2022-01" db="EMBL/GenBank/DDBJ databases">
        <authorList>
            <person name="Yamashiro T."/>
            <person name="Shiraishi A."/>
            <person name="Satake H."/>
            <person name="Nakayama K."/>
        </authorList>
    </citation>
    <scope>NUCLEOTIDE SEQUENCE</scope>
</reference>
<evidence type="ECO:0000313" key="3">
    <source>
        <dbReference type="EMBL" id="GJT86664.1"/>
    </source>
</evidence>
<name>A0ABQ5HFN6_9ASTR</name>